<sequence>MSKFKSDLKPIIILFCLIIHPCLYIPTSLLLFISFSDTNYAPYMCVHPYLNYVSCLFYSPCASACTVNHFKPIPSFQSDFHYLVVICAHNRTSMHSCAPIQISLCVCVAHQIISFEALLCISGTPELQFEFKSKLKSEFKSELKSEYNFEFKSELKPFTILLCVIIHLCLCVPTLSSLLVSFSDTKYAPYMCVYPWLNRVSYLLYGPFTSARANHFNPIPLFNLPLNVCCNVCTQQDIHAIMCTYPDIPVRIHCSSEHLIRCIVVHLKSF</sequence>
<comment type="caution">
    <text evidence="2">The sequence shown here is derived from an EMBL/GenBank/DDBJ whole genome shotgun (WGS) entry which is preliminary data.</text>
</comment>
<accession>A0AAP0NIW3</accession>
<feature type="transmembrane region" description="Helical" evidence="1">
    <location>
        <begin position="12"/>
        <end position="35"/>
    </location>
</feature>
<dbReference type="Proteomes" id="UP001417504">
    <property type="component" value="Unassembled WGS sequence"/>
</dbReference>
<protein>
    <submittedName>
        <fullName evidence="2">Uncharacterized protein</fullName>
    </submittedName>
</protein>
<keyword evidence="1" id="KW-1133">Transmembrane helix</keyword>
<proteinExistence type="predicted"/>
<feature type="transmembrane region" description="Helical" evidence="1">
    <location>
        <begin position="158"/>
        <end position="182"/>
    </location>
</feature>
<keyword evidence="1" id="KW-0812">Transmembrane</keyword>
<keyword evidence="3" id="KW-1185">Reference proteome</keyword>
<gene>
    <name evidence="2" type="ORF">Sjap_018002</name>
</gene>
<dbReference type="EMBL" id="JBBNAE010000007">
    <property type="protein sequence ID" value="KAK9109942.1"/>
    <property type="molecule type" value="Genomic_DNA"/>
</dbReference>
<organism evidence="2 3">
    <name type="scientific">Stephania japonica</name>
    <dbReference type="NCBI Taxonomy" id="461633"/>
    <lineage>
        <taxon>Eukaryota</taxon>
        <taxon>Viridiplantae</taxon>
        <taxon>Streptophyta</taxon>
        <taxon>Embryophyta</taxon>
        <taxon>Tracheophyta</taxon>
        <taxon>Spermatophyta</taxon>
        <taxon>Magnoliopsida</taxon>
        <taxon>Ranunculales</taxon>
        <taxon>Menispermaceae</taxon>
        <taxon>Menispermoideae</taxon>
        <taxon>Cissampelideae</taxon>
        <taxon>Stephania</taxon>
    </lineage>
</organism>
<evidence type="ECO:0000313" key="2">
    <source>
        <dbReference type="EMBL" id="KAK9109942.1"/>
    </source>
</evidence>
<evidence type="ECO:0000313" key="3">
    <source>
        <dbReference type="Proteomes" id="UP001417504"/>
    </source>
</evidence>
<keyword evidence="1" id="KW-0472">Membrane</keyword>
<reference evidence="2 3" key="1">
    <citation type="submission" date="2024-01" db="EMBL/GenBank/DDBJ databases">
        <title>Genome assemblies of Stephania.</title>
        <authorList>
            <person name="Yang L."/>
        </authorList>
    </citation>
    <scope>NUCLEOTIDE SEQUENCE [LARGE SCALE GENOMIC DNA]</scope>
    <source>
        <strain evidence="2">QJT</strain>
        <tissue evidence="2">Leaf</tissue>
    </source>
</reference>
<evidence type="ECO:0000256" key="1">
    <source>
        <dbReference type="SAM" id="Phobius"/>
    </source>
</evidence>
<dbReference type="AlphaFoldDB" id="A0AAP0NIW3"/>
<name>A0AAP0NIW3_9MAGN</name>